<dbReference type="SUPFAM" id="SSF52540">
    <property type="entry name" value="P-loop containing nucleoside triphosphate hydrolases"/>
    <property type="match status" value="1"/>
</dbReference>
<reference evidence="3" key="1">
    <citation type="submission" date="2016-10" db="EMBL/GenBank/DDBJ databases">
        <authorList>
            <person name="Varghese N."/>
            <person name="Submissions S."/>
        </authorList>
    </citation>
    <scope>NUCLEOTIDE SEQUENCE [LARGE SCALE GENOMIC DNA]</scope>
    <source>
        <strain evidence="3">M83</strain>
    </source>
</reference>
<dbReference type="GO" id="GO:0005524">
    <property type="term" value="F:ATP binding"/>
    <property type="evidence" value="ECO:0007669"/>
    <property type="project" value="InterPro"/>
</dbReference>
<dbReference type="PANTHER" id="PTHR42759:SF1">
    <property type="entry name" value="MAGNESIUM-CHELATASE SUBUNIT CHLD"/>
    <property type="match status" value="1"/>
</dbReference>
<keyword evidence="3" id="KW-1185">Reference proteome</keyword>
<dbReference type="Pfam" id="PF07728">
    <property type="entry name" value="AAA_5"/>
    <property type="match status" value="1"/>
</dbReference>
<dbReference type="AlphaFoldDB" id="A0A1G9ZSJ7"/>
<dbReference type="Gene3D" id="3.40.50.300">
    <property type="entry name" value="P-loop containing nucleotide triphosphate hydrolases"/>
    <property type="match status" value="1"/>
</dbReference>
<dbReference type="OrthoDB" id="9808317at2"/>
<dbReference type="GO" id="GO:0016887">
    <property type="term" value="F:ATP hydrolysis activity"/>
    <property type="evidence" value="ECO:0007669"/>
    <property type="project" value="InterPro"/>
</dbReference>
<sequence>MNIYQAKEEIANTVKAYFLKDEQGNPKIPELRQRPVLLMGPPGVGKTQIMQQISEELNIGLVSYTITHHTRQSAVGLPIVSKKVYDGVERDVTEYTMSEIISGIYEYMEKTGHKKGILFIDEINCVSETLMPMMLQFLQVKTFGNQKLPKNWIIVAAGNPSEYNKQVRELDVVTLDRVRLINIEPDLDAWKIYAINRKVHRSILSYLDVKADNFYKVYSDVDGLKFVTARGWEDLSTLLYSYEELGITITEDIIYEYLRDREVAEDFLSFYDLYMKYSKDYEIELILKASVDAAVYARLNNAEYDEKLILINLLLERLDRDFKEANESAEELKKAKDSGADYDMSLELKVGVSSEMASSNLDNTIRFIKEGLDEGSMLIFITNLTLSENAAIFLLNNPNKSYLEYADKLLINSKKTKILKDLNK</sequence>
<dbReference type="EMBL" id="FNHZ01000009">
    <property type="protein sequence ID" value="SDN24592.1"/>
    <property type="molecule type" value="Genomic_DNA"/>
</dbReference>
<evidence type="ECO:0000259" key="1">
    <source>
        <dbReference type="SMART" id="SM00382"/>
    </source>
</evidence>
<protein>
    <submittedName>
        <fullName evidence="2">MoxR-like ATPase</fullName>
    </submittedName>
</protein>
<dbReference type="Proteomes" id="UP000187651">
    <property type="component" value="Unassembled WGS sequence"/>
</dbReference>
<dbReference type="InterPro" id="IPR027417">
    <property type="entry name" value="P-loop_NTPase"/>
</dbReference>
<dbReference type="RefSeq" id="WP_074522212.1">
    <property type="nucleotide sequence ID" value="NZ_FNHZ01000009.1"/>
</dbReference>
<evidence type="ECO:0000313" key="3">
    <source>
        <dbReference type="Proteomes" id="UP000187651"/>
    </source>
</evidence>
<dbReference type="InterPro" id="IPR003593">
    <property type="entry name" value="AAA+_ATPase"/>
</dbReference>
<organism evidence="2 3">
    <name type="scientific">Lachnospira pectinoschiza</name>
    <dbReference type="NCBI Taxonomy" id="28052"/>
    <lineage>
        <taxon>Bacteria</taxon>
        <taxon>Bacillati</taxon>
        <taxon>Bacillota</taxon>
        <taxon>Clostridia</taxon>
        <taxon>Lachnospirales</taxon>
        <taxon>Lachnospiraceae</taxon>
        <taxon>Lachnospira</taxon>
    </lineage>
</organism>
<dbReference type="InterPro" id="IPR011704">
    <property type="entry name" value="ATPase_dyneun-rel_AAA"/>
</dbReference>
<dbReference type="InterPro" id="IPR050764">
    <property type="entry name" value="CbbQ/NirQ/NorQ/GpvN"/>
</dbReference>
<evidence type="ECO:0000313" key="2">
    <source>
        <dbReference type="EMBL" id="SDN24592.1"/>
    </source>
</evidence>
<feature type="domain" description="AAA+ ATPase" evidence="1">
    <location>
        <begin position="32"/>
        <end position="188"/>
    </location>
</feature>
<dbReference type="PANTHER" id="PTHR42759">
    <property type="entry name" value="MOXR FAMILY PROTEIN"/>
    <property type="match status" value="1"/>
</dbReference>
<proteinExistence type="predicted"/>
<accession>A0A1G9ZSJ7</accession>
<name>A0A1G9ZSJ7_9FIRM</name>
<gene>
    <name evidence="2" type="ORF">SAMN05216544_2247</name>
</gene>
<dbReference type="CDD" id="cd00009">
    <property type="entry name" value="AAA"/>
    <property type="match status" value="1"/>
</dbReference>
<dbReference type="SMART" id="SM00382">
    <property type="entry name" value="AAA"/>
    <property type="match status" value="1"/>
</dbReference>